<keyword evidence="2" id="KW-1133">Transmembrane helix</keyword>
<organism evidence="4 5">
    <name type="scientific">Segatella copri</name>
    <dbReference type="NCBI Taxonomy" id="165179"/>
    <lineage>
        <taxon>Bacteria</taxon>
        <taxon>Pseudomonadati</taxon>
        <taxon>Bacteroidota</taxon>
        <taxon>Bacteroidia</taxon>
        <taxon>Bacteroidales</taxon>
        <taxon>Prevotellaceae</taxon>
        <taxon>Segatella</taxon>
    </lineage>
</organism>
<evidence type="ECO:0000259" key="3">
    <source>
        <dbReference type="Pfam" id="PF13248"/>
    </source>
</evidence>
<proteinExistence type="predicted"/>
<dbReference type="Proteomes" id="UP001208620">
    <property type="component" value="Unassembled WGS sequence"/>
</dbReference>
<feature type="region of interest" description="Disordered" evidence="1">
    <location>
        <begin position="32"/>
        <end position="62"/>
    </location>
</feature>
<evidence type="ECO:0000256" key="2">
    <source>
        <dbReference type="SAM" id="Phobius"/>
    </source>
</evidence>
<comment type="caution">
    <text evidence="4">The sequence shown here is derived from an EMBL/GenBank/DDBJ whole genome shotgun (WGS) entry which is preliminary data.</text>
</comment>
<evidence type="ECO:0000256" key="1">
    <source>
        <dbReference type="SAM" id="MobiDB-lite"/>
    </source>
</evidence>
<evidence type="ECO:0000313" key="5">
    <source>
        <dbReference type="Proteomes" id="UP001208620"/>
    </source>
</evidence>
<gene>
    <name evidence="4" type="ORF">ONT01_07320</name>
</gene>
<name>A0AAW5UJ22_9BACT</name>
<accession>A0AAW5UJ22</accession>
<sequence>MEEEMKKCPYCGEEIRAEAKKCRYCGEWLEQESHQIPTPPTETPVEPHAASSAGQPVAEKEENTVPLTKMAMVKLYKETLGVDLKTAKDFVDTHGMTESQRAIDAARAGEKYVAQSKQSDVVETSEPDAVSSEVKERTEKYVGICALMFILVCFGEAMTIASEMGWEKGDIFDAHRMRKWGIIFAWIMNICAYIPAWVGDVASLIGMGGLLIFLQRSLRKLGKSMDKSIAGLIVFTSIVPFLGCISDLDMIQSDEASALFFCAFFITLIGYACYNWYVGAKLIGVASKYFQRAGWLMIVTPIVMIVMLVLMIVSDGDTQFWLIVADCILTIATAYALIKGCDAEEDGQRFVIYSTIRREISIIAAMSLFCVMFALFVPSHGQMRDSDEDGSEELVDSTADDSTYVDDSVDDTAGSDVSDENTQDTGNSDYYDEAVEPLGDYKGDSYAYNAYDDKFDIVKNGKLLVNLKEAYNDFNIETDRDMTVKMIGKTIFIIGFWGIGEKNVYSYDVSKEELSTEKTACVDAKIKNNELGIKNSNGWTWYDINTNN</sequence>
<feature type="region of interest" description="Disordered" evidence="1">
    <location>
        <begin position="384"/>
        <end position="431"/>
    </location>
</feature>
<keyword evidence="2" id="KW-0812">Transmembrane</keyword>
<reference evidence="4" key="1">
    <citation type="submission" date="2022-11" db="EMBL/GenBank/DDBJ databases">
        <title>Genomic repertoires linked with pathogenic potency of arthritogenic Prevotella copri isolated from the gut of rheumatoid arthritis patients.</title>
        <authorList>
            <person name="Nii T."/>
            <person name="Maeda Y."/>
            <person name="Motooka D."/>
            <person name="Naito M."/>
            <person name="Matsumoto Y."/>
            <person name="Ogawa T."/>
            <person name="Oguro-Igashira E."/>
            <person name="Kishikawa T."/>
            <person name="Yamashita M."/>
            <person name="Koizumi S."/>
            <person name="Kurakawa T."/>
            <person name="Okumura R."/>
            <person name="Kayama H."/>
            <person name="Murakami M."/>
            <person name="Sakaguchi T."/>
            <person name="Das B."/>
            <person name="Nakamura S."/>
            <person name="Okada Y."/>
            <person name="Kumanogoh A."/>
            <person name="Takeda K."/>
        </authorList>
    </citation>
    <scope>NUCLEOTIDE SEQUENCE</scope>
    <source>
        <strain evidence="4">H105_2-2</strain>
    </source>
</reference>
<feature type="transmembrane region" description="Helical" evidence="2">
    <location>
        <begin position="319"/>
        <end position="338"/>
    </location>
</feature>
<feature type="transmembrane region" description="Helical" evidence="2">
    <location>
        <begin position="359"/>
        <end position="377"/>
    </location>
</feature>
<protein>
    <submittedName>
        <fullName evidence="4">Zinc ribbon domain-containing protein</fullName>
    </submittedName>
</protein>
<feature type="transmembrane region" description="Helical" evidence="2">
    <location>
        <begin position="141"/>
        <end position="161"/>
    </location>
</feature>
<keyword evidence="2" id="KW-0472">Membrane</keyword>
<dbReference type="InterPro" id="IPR059113">
    <property type="entry name" value="Znf_ribbon"/>
</dbReference>
<dbReference type="AlphaFoldDB" id="A0AAW5UJ22"/>
<feature type="domain" description="Putative zinc-ribbon" evidence="3">
    <location>
        <begin position="4"/>
        <end position="27"/>
    </location>
</feature>
<dbReference type="Pfam" id="PF13248">
    <property type="entry name" value="Zn_ribbon_3"/>
    <property type="match status" value="1"/>
</dbReference>
<feature type="compositionally biased region" description="Acidic residues" evidence="1">
    <location>
        <begin position="386"/>
        <end position="410"/>
    </location>
</feature>
<feature type="transmembrane region" description="Helical" evidence="2">
    <location>
        <begin position="181"/>
        <end position="214"/>
    </location>
</feature>
<feature type="transmembrane region" description="Helical" evidence="2">
    <location>
        <begin position="257"/>
        <end position="277"/>
    </location>
</feature>
<feature type="transmembrane region" description="Helical" evidence="2">
    <location>
        <begin position="229"/>
        <end position="251"/>
    </location>
</feature>
<feature type="transmembrane region" description="Helical" evidence="2">
    <location>
        <begin position="289"/>
        <end position="313"/>
    </location>
</feature>
<dbReference type="RefSeq" id="WP_264948813.1">
    <property type="nucleotide sequence ID" value="NZ_JAPDVB010000001.1"/>
</dbReference>
<dbReference type="EMBL" id="JAPDVD010000001">
    <property type="protein sequence ID" value="MCW4137588.1"/>
    <property type="molecule type" value="Genomic_DNA"/>
</dbReference>
<evidence type="ECO:0000313" key="4">
    <source>
        <dbReference type="EMBL" id="MCW4137588.1"/>
    </source>
</evidence>